<dbReference type="Pfam" id="PF26002">
    <property type="entry name" value="Beta-barrel_AprE"/>
    <property type="match status" value="1"/>
</dbReference>
<dbReference type="RefSeq" id="WP_051602672.1">
    <property type="nucleotide sequence ID" value="NZ_AWFH01000016.1"/>
</dbReference>
<feature type="coiled-coil region" evidence="10">
    <location>
        <begin position="166"/>
        <end position="200"/>
    </location>
</feature>
<dbReference type="PANTHER" id="PTHR30386">
    <property type="entry name" value="MEMBRANE FUSION SUBUNIT OF EMRAB-TOLC MULTIDRUG EFFLUX PUMP"/>
    <property type="match status" value="1"/>
</dbReference>
<comment type="caution">
    <text evidence="13">The sequence shown here is derived from an EMBL/GenBank/DDBJ whole genome shotgun (WGS) entry which is preliminary data.</text>
</comment>
<dbReference type="PROSITE" id="PS00543">
    <property type="entry name" value="HLYD_FAMILY"/>
    <property type="match status" value="1"/>
</dbReference>
<evidence type="ECO:0000313" key="14">
    <source>
        <dbReference type="Proteomes" id="UP000024547"/>
    </source>
</evidence>
<feature type="domain" description="AprE-like beta-barrel" evidence="12">
    <location>
        <begin position="330"/>
        <end position="416"/>
    </location>
</feature>
<keyword evidence="7 9" id="KW-1133">Transmembrane helix</keyword>
<dbReference type="PANTHER" id="PTHR30386:SF17">
    <property type="entry name" value="ALKALINE PROTEASE SECRETION PROTEIN APRE"/>
    <property type="match status" value="1"/>
</dbReference>
<comment type="similarity">
    <text evidence="2 9">Belongs to the membrane fusion protein (MFP) (TC 8.A.1) family.</text>
</comment>
<evidence type="ECO:0000256" key="3">
    <source>
        <dbReference type="ARBA" id="ARBA00022448"/>
    </source>
</evidence>
<keyword evidence="5 9" id="KW-0997">Cell inner membrane</keyword>
<feature type="transmembrane region" description="Helical" evidence="9">
    <location>
        <begin position="26"/>
        <end position="46"/>
    </location>
</feature>
<dbReference type="InterPro" id="IPR010129">
    <property type="entry name" value="T1SS_HlyD"/>
</dbReference>
<dbReference type="AlphaFoldDB" id="A0A059E190"/>
<dbReference type="PATRIC" id="fig|1280948.3.peg.1948"/>
<dbReference type="Proteomes" id="UP000024547">
    <property type="component" value="Unassembled WGS sequence"/>
</dbReference>
<dbReference type="Gene3D" id="2.40.50.100">
    <property type="match status" value="1"/>
</dbReference>
<dbReference type="InterPro" id="IPR058781">
    <property type="entry name" value="HH_AprE-like"/>
</dbReference>
<evidence type="ECO:0000256" key="8">
    <source>
        <dbReference type="ARBA" id="ARBA00023136"/>
    </source>
</evidence>
<dbReference type="InterPro" id="IPR050739">
    <property type="entry name" value="MFP"/>
</dbReference>
<dbReference type="STRING" id="1280948.HY36_17120"/>
<proteinExistence type="inferred from homology"/>
<keyword evidence="4 9" id="KW-1003">Cell membrane</keyword>
<evidence type="ECO:0000256" key="10">
    <source>
        <dbReference type="SAM" id="Coils"/>
    </source>
</evidence>
<gene>
    <name evidence="13" type="ORF">HY36_17120</name>
</gene>
<dbReference type="EMBL" id="AWFH01000016">
    <property type="protein sequence ID" value="KCZ61368.1"/>
    <property type="molecule type" value="Genomic_DNA"/>
</dbReference>
<evidence type="ECO:0000259" key="12">
    <source>
        <dbReference type="Pfam" id="PF26002"/>
    </source>
</evidence>
<dbReference type="Pfam" id="PF25994">
    <property type="entry name" value="HH_AprE"/>
    <property type="match status" value="1"/>
</dbReference>
<organism evidence="13 14">
    <name type="scientific">Hyphomonas atlantica</name>
    <dbReference type="NCBI Taxonomy" id="1280948"/>
    <lineage>
        <taxon>Bacteria</taxon>
        <taxon>Pseudomonadati</taxon>
        <taxon>Pseudomonadota</taxon>
        <taxon>Alphaproteobacteria</taxon>
        <taxon>Hyphomonadales</taxon>
        <taxon>Hyphomonadaceae</taxon>
        <taxon>Hyphomonas</taxon>
    </lineage>
</organism>
<accession>A0A059E190</accession>
<dbReference type="GO" id="GO:0009306">
    <property type="term" value="P:protein secretion"/>
    <property type="evidence" value="ECO:0007669"/>
    <property type="project" value="InterPro"/>
</dbReference>
<comment type="subcellular location">
    <subcellularLocation>
        <location evidence="1 9">Cell inner membrane</location>
        <topology evidence="1 9">Single-pass membrane protein</topology>
    </subcellularLocation>
</comment>
<dbReference type="GO" id="GO:0005886">
    <property type="term" value="C:plasma membrane"/>
    <property type="evidence" value="ECO:0007669"/>
    <property type="project" value="UniProtKB-SubCell"/>
</dbReference>
<dbReference type="NCBIfam" id="TIGR01843">
    <property type="entry name" value="type_I_hlyD"/>
    <property type="match status" value="1"/>
</dbReference>
<dbReference type="Gene3D" id="2.40.30.170">
    <property type="match status" value="1"/>
</dbReference>
<evidence type="ECO:0000256" key="4">
    <source>
        <dbReference type="ARBA" id="ARBA00022475"/>
    </source>
</evidence>
<evidence type="ECO:0000256" key="9">
    <source>
        <dbReference type="RuleBase" id="RU365093"/>
    </source>
</evidence>
<evidence type="ECO:0000313" key="13">
    <source>
        <dbReference type="EMBL" id="KCZ61368.1"/>
    </source>
</evidence>
<keyword evidence="14" id="KW-1185">Reference proteome</keyword>
<evidence type="ECO:0000256" key="7">
    <source>
        <dbReference type="ARBA" id="ARBA00022989"/>
    </source>
</evidence>
<keyword evidence="3 9" id="KW-0813">Transport</keyword>
<evidence type="ECO:0000256" key="2">
    <source>
        <dbReference type="ARBA" id="ARBA00009477"/>
    </source>
</evidence>
<keyword evidence="6 9" id="KW-0812">Transmembrane</keyword>
<protein>
    <recommendedName>
        <fullName evidence="9">Membrane fusion protein (MFP) family protein</fullName>
    </recommendedName>
</protein>
<evidence type="ECO:0000256" key="6">
    <source>
        <dbReference type="ARBA" id="ARBA00022692"/>
    </source>
</evidence>
<dbReference type="OrthoDB" id="9810980at2"/>
<evidence type="ECO:0000256" key="1">
    <source>
        <dbReference type="ARBA" id="ARBA00004377"/>
    </source>
</evidence>
<dbReference type="InterPro" id="IPR058982">
    <property type="entry name" value="Beta-barrel_AprE"/>
</dbReference>
<reference evidence="13 14" key="1">
    <citation type="journal article" date="2014" name="Antonie Van Leeuwenhoek">
        <title>Hyphomonas beringensis sp. nov. and Hyphomonas chukchiensis sp. nov., isolated from surface seawater of the Bering Sea and Chukchi Sea.</title>
        <authorList>
            <person name="Li C."/>
            <person name="Lai Q."/>
            <person name="Li G."/>
            <person name="Dong C."/>
            <person name="Wang J."/>
            <person name="Liao Y."/>
            <person name="Shao Z."/>
        </authorList>
    </citation>
    <scope>NUCLEOTIDE SEQUENCE [LARGE SCALE GENOMIC DNA]</scope>
    <source>
        <strain evidence="13 14">22II1-22F38</strain>
    </source>
</reference>
<sequence>MADVLPSPPDRDVLARRAAVRSARTGWLIVGLVFGGLAYWSIFAPFEGAVLSRGQITVESNQQAVQHLEGGIVKAIHVSEADSVTQGQVLISLDGTVVEAATRATESQLIDLLATEARLVAERDGGNTLTLRHGFSVLHDTPQMSSALDLQTSLFRTRRASWKTQSEILDQRVRQLQAQIEGMQRQTAALEDQHSLLDDEIVRFEALVSQGNASVVRVLALKRERARLVGAIQSLGSDIAATQVRIGETRNELIGLSQQRTEQILSHLTETQKNIDVLSEQFNADLNRQKRLVIRAPRSGRVIGVRAHTVGGVIVASDPLMFIVPEGDRLVAKVQVRPSDIDRVSVGQKAILRFPAFDQSETPKVVGQIAQLSADAKTDPVTGASFFEAVITLSGESGPALDLLPGMPVEASLKTESRNVLSYLVKPLSDSLSHVFRE</sequence>
<dbReference type="InterPro" id="IPR006144">
    <property type="entry name" value="Secretion_HlyD_CS"/>
</dbReference>
<keyword evidence="8 9" id="KW-0472">Membrane</keyword>
<evidence type="ECO:0000256" key="5">
    <source>
        <dbReference type="ARBA" id="ARBA00022519"/>
    </source>
</evidence>
<name>A0A059E190_9PROT</name>
<dbReference type="PRINTS" id="PR01490">
    <property type="entry name" value="RTXTOXIND"/>
</dbReference>
<keyword evidence="10" id="KW-0175">Coiled coil</keyword>
<dbReference type="eggNOG" id="COG0845">
    <property type="taxonomic scope" value="Bacteria"/>
</dbReference>
<evidence type="ECO:0000259" key="11">
    <source>
        <dbReference type="Pfam" id="PF25994"/>
    </source>
</evidence>
<feature type="domain" description="AprE-like long alpha-helical hairpin" evidence="11">
    <location>
        <begin position="99"/>
        <end position="284"/>
    </location>
</feature>